<dbReference type="EMBL" id="BAZW01000012">
    <property type="protein sequence ID" value="GAO29743.1"/>
    <property type="molecule type" value="Genomic_DNA"/>
</dbReference>
<proteinExistence type="predicted"/>
<dbReference type="RefSeq" id="WP_157482546.1">
    <property type="nucleotide sequence ID" value="NZ_BAZW01000012.1"/>
</dbReference>
<organism evidence="1 2">
    <name type="scientific">Geofilum rubicundum JCM 15548</name>
    <dbReference type="NCBI Taxonomy" id="1236989"/>
    <lineage>
        <taxon>Bacteria</taxon>
        <taxon>Pseudomonadati</taxon>
        <taxon>Bacteroidota</taxon>
        <taxon>Bacteroidia</taxon>
        <taxon>Marinilabiliales</taxon>
        <taxon>Marinilabiliaceae</taxon>
        <taxon>Geofilum</taxon>
    </lineage>
</organism>
<dbReference type="OrthoDB" id="1117514at2"/>
<evidence type="ECO:0000313" key="1">
    <source>
        <dbReference type="EMBL" id="GAO29743.1"/>
    </source>
</evidence>
<protein>
    <submittedName>
        <fullName evidence="1">Uncharacterized protein</fullName>
    </submittedName>
</protein>
<accession>A0A0E9LWQ9</accession>
<dbReference type="Proteomes" id="UP000032900">
    <property type="component" value="Unassembled WGS sequence"/>
</dbReference>
<dbReference type="AlphaFoldDB" id="A0A0E9LWQ9"/>
<reference evidence="1 2" key="1">
    <citation type="journal article" date="2015" name="Microbes Environ.">
        <title>Distribution and evolution of nitrogen fixation genes in the phylum bacteroidetes.</title>
        <authorList>
            <person name="Inoue J."/>
            <person name="Oshima K."/>
            <person name="Suda W."/>
            <person name="Sakamoto M."/>
            <person name="Iino T."/>
            <person name="Noda S."/>
            <person name="Hongoh Y."/>
            <person name="Hattori M."/>
            <person name="Ohkuma M."/>
        </authorList>
    </citation>
    <scope>NUCLEOTIDE SEQUENCE [LARGE SCALE GENOMIC DNA]</scope>
    <source>
        <strain evidence="1">JCM 15548</strain>
    </source>
</reference>
<name>A0A0E9LWQ9_9BACT</name>
<sequence length="176" mass="19275">MVTPCLSTTAEGQSVSFELKTSPNVAFEFTTVNQYLAGVTRVNAIQLNIETTDQWDLYVGTTSDLPGFWDEVSLYSLNGDRPPVSILQLRARNGSNTSQVSNFVPLRDLSDPVYLIGSAATDALVACPNTGANAPGSFVLNPNCYRFDVDLRIVPGLEYRAGLYELRIDYVIVQDL</sequence>
<evidence type="ECO:0000313" key="2">
    <source>
        <dbReference type="Proteomes" id="UP000032900"/>
    </source>
</evidence>
<gene>
    <name evidence="1" type="ORF">JCM15548_11964</name>
</gene>
<comment type="caution">
    <text evidence="1">The sequence shown here is derived from an EMBL/GenBank/DDBJ whole genome shotgun (WGS) entry which is preliminary data.</text>
</comment>
<keyword evidence="2" id="KW-1185">Reference proteome</keyword>
<dbReference type="STRING" id="1236989.JCM15548_11964"/>